<dbReference type="SUPFAM" id="SSF51621">
    <property type="entry name" value="Phosphoenolpyruvate/pyruvate domain"/>
    <property type="match status" value="1"/>
</dbReference>
<protein>
    <submittedName>
        <fullName evidence="1">2-Methylisocitrate lyase, PEP mutase family</fullName>
    </submittedName>
</protein>
<dbReference type="GO" id="GO:0016829">
    <property type="term" value="F:lyase activity"/>
    <property type="evidence" value="ECO:0007669"/>
    <property type="project" value="UniProtKB-KW"/>
</dbReference>
<dbReference type="PANTHER" id="PTHR42905:SF16">
    <property type="entry name" value="CARBOXYPHOSPHONOENOLPYRUVATE PHOSPHONOMUTASE-LIKE PROTEIN (AFU_ORTHOLOGUE AFUA_5G07230)"/>
    <property type="match status" value="1"/>
</dbReference>
<dbReference type="STRING" id="1280847.SAMN04488036_105218"/>
<dbReference type="InterPro" id="IPR039556">
    <property type="entry name" value="ICL/PEPM"/>
</dbReference>
<keyword evidence="1" id="KW-0456">Lyase</keyword>
<accession>A0A1I4F882</accession>
<dbReference type="InterPro" id="IPR015813">
    <property type="entry name" value="Pyrv/PenolPyrv_kinase-like_dom"/>
</dbReference>
<evidence type="ECO:0000313" key="1">
    <source>
        <dbReference type="EMBL" id="SFL13006.1"/>
    </source>
</evidence>
<dbReference type="Gene3D" id="3.20.20.60">
    <property type="entry name" value="Phosphoenolpyruvate-binding domains"/>
    <property type="match status" value="1"/>
</dbReference>
<evidence type="ECO:0000313" key="2">
    <source>
        <dbReference type="Proteomes" id="UP000198851"/>
    </source>
</evidence>
<dbReference type="AlphaFoldDB" id="A0A1I4F882"/>
<proteinExistence type="predicted"/>
<dbReference type="Gene3D" id="6.10.250.2750">
    <property type="match status" value="1"/>
</dbReference>
<sequence length="284" mass="29036">MVSEIEKRAAGVAAFLAMHRKGAGFVMPNPWDAGSARILAEMGFGALATTSAGAAVSAGYRDGVAAVSRSLILENAAAIVSAVDVPVSADLEDGFGNTPEVCAETVRMAAEVGLVGGSIEDVTGGPEGGVYEMVEAVERVAAAAAAAREVGFVLTARCENYLVGRPDLSDTIARLQAFGEAGADVLYAPALPDIEAIRTVCAEVAQPVNVVMGLRAPFYTVAELQEAGVARISVGGSMARAAYGALERAAAEVFQAGTFGYVADALPGGELMGYMRGEALDKRD</sequence>
<name>A0A1I4F882_9RHOB</name>
<dbReference type="PANTHER" id="PTHR42905">
    <property type="entry name" value="PHOSPHOENOLPYRUVATE CARBOXYLASE"/>
    <property type="match status" value="1"/>
</dbReference>
<keyword evidence="2" id="KW-1185">Reference proteome</keyword>
<dbReference type="EMBL" id="FOSZ01000005">
    <property type="protein sequence ID" value="SFL13006.1"/>
    <property type="molecule type" value="Genomic_DNA"/>
</dbReference>
<dbReference type="Proteomes" id="UP000198851">
    <property type="component" value="Unassembled WGS sequence"/>
</dbReference>
<organism evidence="1 2">
    <name type="scientific">Shimia haliotis</name>
    <dbReference type="NCBI Taxonomy" id="1280847"/>
    <lineage>
        <taxon>Bacteria</taxon>
        <taxon>Pseudomonadati</taxon>
        <taxon>Pseudomonadota</taxon>
        <taxon>Alphaproteobacteria</taxon>
        <taxon>Rhodobacterales</taxon>
        <taxon>Roseobacteraceae</taxon>
    </lineage>
</organism>
<dbReference type="Pfam" id="PF13714">
    <property type="entry name" value="PEP_mutase"/>
    <property type="match status" value="1"/>
</dbReference>
<dbReference type="CDD" id="cd00377">
    <property type="entry name" value="ICL_PEPM"/>
    <property type="match status" value="1"/>
</dbReference>
<dbReference type="InterPro" id="IPR040442">
    <property type="entry name" value="Pyrv_kinase-like_dom_sf"/>
</dbReference>
<gene>
    <name evidence="1" type="ORF">SAMN04488036_105218</name>
</gene>
<reference evidence="2" key="1">
    <citation type="submission" date="2016-10" db="EMBL/GenBank/DDBJ databases">
        <authorList>
            <person name="Varghese N."/>
            <person name="Submissions S."/>
        </authorList>
    </citation>
    <scope>NUCLEOTIDE SEQUENCE [LARGE SCALE GENOMIC DNA]</scope>
    <source>
        <strain evidence="2">DSM 28453</strain>
    </source>
</reference>